<evidence type="ECO:0000313" key="8">
    <source>
        <dbReference type="Proteomes" id="UP000255355"/>
    </source>
</evidence>
<gene>
    <name evidence="7" type="ORF">DFR68_11734</name>
</gene>
<dbReference type="InterPro" id="IPR007213">
    <property type="entry name" value="Ppm1/Ppm2/Tcmp"/>
</dbReference>
<evidence type="ECO:0000256" key="2">
    <source>
        <dbReference type="ARBA" id="ARBA00008138"/>
    </source>
</evidence>
<dbReference type="SUPFAM" id="SSF53335">
    <property type="entry name" value="S-adenosyl-L-methionine-dependent methyltransferases"/>
    <property type="match status" value="1"/>
</dbReference>
<dbReference type="InterPro" id="IPR011610">
    <property type="entry name" value="SAM_mthyl_Trfase_ML2640-like"/>
</dbReference>
<keyword evidence="3 6" id="KW-0489">Methyltransferase</keyword>
<dbReference type="InterPro" id="IPR029063">
    <property type="entry name" value="SAM-dependent_MTases_sf"/>
</dbReference>
<keyword evidence="4 7" id="KW-0808">Transferase</keyword>
<dbReference type="OrthoDB" id="9806164at2"/>
<protein>
    <recommendedName>
        <fullName evidence="6">S-adenosyl-L-methionine-dependent methyltransferase</fullName>
        <ecNumber evidence="6">2.1.1.-</ecNumber>
    </recommendedName>
</protein>
<dbReference type="Gene3D" id="3.40.50.150">
    <property type="entry name" value="Vaccinia Virus protein VP39"/>
    <property type="match status" value="1"/>
</dbReference>
<comment type="caution">
    <text evidence="7">The sequence shown here is derived from an EMBL/GenBank/DDBJ whole genome shotgun (WGS) entry which is preliminary data.</text>
</comment>
<dbReference type="Proteomes" id="UP000255355">
    <property type="component" value="Unassembled WGS sequence"/>
</dbReference>
<reference evidence="7 8" key="1">
    <citation type="submission" date="2018-07" db="EMBL/GenBank/DDBJ databases">
        <title>Genomic Encyclopedia of Type Strains, Phase IV (KMG-IV): sequencing the most valuable type-strain genomes for metagenomic binning, comparative biology and taxonomic classification.</title>
        <authorList>
            <person name="Goeker M."/>
        </authorList>
    </citation>
    <scope>NUCLEOTIDE SEQUENCE [LARGE SCALE GENOMIC DNA]</scope>
    <source>
        <strain evidence="7 8">DSM 44952</strain>
    </source>
</reference>
<dbReference type="Pfam" id="PF04072">
    <property type="entry name" value="LCM"/>
    <property type="match status" value="1"/>
</dbReference>
<comment type="similarity">
    <text evidence="2 6">Belongs to the UPF0677 family.</text>
</comment>
<dbReference type="AlphaFoldDB" id="A0A370GL78"/>
<evidence type="ECO:0000256" key="6">
    <source>
        <dbReference type="RuleBase" id="RU362030"/>
    </source>
</evidence>
<evidence type="ECO:0000256" key="3">
    <source>
        <dbReference type="ARBA" id="ARBA00022603"/>
    </source>
</evidence>
<evidence type="ECO:0000256" key="5">
    <source>
        <dbReference type="ARBA" id="ARBA00022691"/>
    </source>
</evidence>
<dbReference type="RefSeq" id="WP_068025205.1">
    <property type="nucleotide sequence ID" value="NZ_QQAZ01000017.1"/>
</dbReference>
<evidence type="ECO:0000256" key="4">
    <source>
        <dbReference type="ARBA" id="ARBA00022679"/>
    </source>
</evidence>
<keyword evidence="5 6" id="KW-0949">S-adenosyl-L-methionine</keyword>
<organism evidence="7 8">
    <name type="scientific">Nocardia mexicana</name>
    <dbReference type="NCBI Taxonomy" id="279262"/>
    <lineage>
        <taxon>Bacteria</taxon>
        <taxon>Bacillati</taxon>
        <taxon>Actinomycetota</taxon>
        <taxon>Actinomycetes</taxon>
        <taxon>Mycobacteriales</taxon>
        <taxon>Nocardiaceae</taxon>
        <taxon>Nocardia</taxon>
    </lineage>
</organism>
<dbReference type="PANTHER" id="PTHR43619:SF2">
    <property type="entry name" value="S-ADENOSYL-L-METHIONINE-DEPENDENT METHYLTRANSFERASES SUPERFAMILY PROTEIN"/>
    <property type="match status" value="1"/>
</dbReference>
<sequence>MANKVAGTAVGPMVIAAVENQAPDGEALLRDDLAVRVLPPGVRWLVRQSRRGFVRRWLIAASDKQAPGIWNSIACRKRYLDDTVAAAVRDGIDTIVVLGAGLDTRGARLATPAGIPVFEVDLPVNIDAKRQRLPAADVTAVPIDFETEDLATVLAAHGYRIGATTQFVWEGVTQYLTEEAVRATLAVSAKAGSGSRLAFTYVRRDFLDGVNDYGAQVLYERFVVKDRIWRFGLNLGEVEALLAEYGWRLVEQVGAQQFATRYLTPIGRTGPVSDLECTVYAERE</sequence>
<accession>A0A370GL78</accession>
<keyword evidence="8" id="KW-1185">Reference proteome</keyword>
<dbReference type="STRING" id="1210089.GCA_001613165_05352"/>
<dbReference type="NCBIfam" id="TIGR00027">
    <property type="entry name" value="mthyl_TIGR00027"/>
    <property type="match status" value="1"/>
</dbReference>
<comment type="function">
    <text evidence="1 6">Exhibits S-adenosyl-L-methionine-dependent methyltransferase activity.</text>
</comment>
<evidence type="ECO:0000256" key="1">
    <source>
        <dbReference type="ARBA" id="ARBA00003907"/>
    </source>
</evidence>
<name>A0A370GL78_9NOCA</name>
<dbReference type="GO" id="GO:0032259">
    <property type="term" value="P:methylation"/>
    <property type="evidence" value="ECO:0007669"/>
    <property type="project" value="UniProtKB-KW"/>
</dbReference>
<evidence type="ECO:0000313" key="7">
    <source>
        <dbReference type="EMBL" id="RDI44417.1"/>
    </source>
</evidence>
<dbReference type="EMBL" id="QQAZ01000017">
    <property type="protein sequence ID" value="RDI44417.1"/>
    <property type="molecule type" value="Genomic_DNA"/>
</dbReference>
<proteinExistence type="inferred from homology"/>
<dbReference type="PANTHER" id="PTHR43619">
    <property type="entry name" value="S-ADENOSYL-L-METHIONINE-DEPENDENT METHYLTRANSFERASE YKTD-RELATED"/>
    <property type="match status" value="1"/>
</dbReference>
<dbReference type="GO" id="GO:0008168">
    <property type="term" value="F:methyltransferase activity"/>
    <property type="evidence" value="ECO:0007669"/>
    <property type="project" value="UniProtKB-UniRule"/>
</dbReference>
<dbReference type="EC" id="2.1.1.-" evidence="6"/>